<evidence type="ECO:0000313" key="3">
    <source>
        <dbReference type="EMBL" id="MBC2836432.1"/>
    </source>
</evidence>
<reference evidence="3 4" key="1">
    <citation type="journal article" date="2017" name="Int. J. Syst. Evol. Microbiol.">
        <title>Gemmobacter straminiformis sp. nov., isolated from an artificial fountain.</title>
        <authorList>
            <person name="Kang J.Y."/>
            <person name="Kim M.J."/>
            <person name="Chun J."/>
            <person name="Son K.P."/>
            <person name="Jahng K.Y."/>
        </authorList>
    </citation>
    <scope>NUCLEOTIDE SEQUENCE [LARGE SCALE GENOMIC DNA]</scope>
    <source>
        <strain evidence="3 4">CAM-8</strain>
    </source>
</reference>
<evidence type="ECO:0000256" key="1">
    <source>
        <dbReference type="SAM" id="MobiDB-lite"/>
    </source>
</evidence>
<accession>A0A842I8Q0</accession>
<protein>
    <submittedName>
        <fullName evidence="3">Type VI secretion system protein TssA</fullName>
    </submittedName>
</protein>
<evidence type="ECO:0000313" key="4">
    <source>
        <dbReference type="Proteomes" id="UP000555411"/>
    </source>
</evidence>
<sequence length="343" mass="36731">MDVSEFLLPREGASASGDNLEYDRDFIAMELAAQPDAERQMGDDVIGGSEPDWRDVAEKATAVLHRAHDLRAAAVLALAETKTRGVTGFAEATSYVRGCLEQWWDSCHPQLDADDDNDPTMRINALMAFADQDRMLKALRTAPLTDSRAFGRFSLRDILIAEGEISPLPSDTASDVATISAAFQDTSGETKEAIAAAIAKASSDVQAIDSIFSDRTPGQGPDLDQLSRMLYQLRRRVEDFTGVARAEPDAQDEEAAAPAGGGGPAAPAAMRGTGQVSSRQDVVAALDQIIAYYKRTEPSSPLAILIERAKGLVGADFLTIVKELAPEGLDSVQRVGGIKTDDY</sequence>
<feature type="region of interest" description="Disordered" evidence="1">
    <location>
        <begin position="244"/>
        <end position="274"/>
    </location>
</feature>
<dbReference type="NCBIfam" id="TIGR03363">
    <property type="entry name" value="VI_chp_8"/>
    <property type="match status" value="1"/>
</dbReference>
<dbReference type="AlphaFoldDB" id="A0A842I8Q0"/>
<dbReference type="PANTHER" id="PTHR37951">
    <property type="entry name" value="CYTOPLASMIC PROTEIN-RELATED"/>
    <property type="match status" value="1"/>
</dbReference>
<dbReference type="InterPro" id="IPR017740">
    <property type="entry name" value="TssA-like"/>
</dbReference>
<feature type="domain" description="ImpA N-terminal" evidence="2">
    <location>
        <begin position="12"/>
        <end position="129"/>
    </location>
</feature>
<organism evidence="3 4">
    <name type="scientific">Paragemmobacter straminiformis</name>
    <dbReference type="NCBI Taxonomy" id="2045119"/>
    <lineage>
        <taxon>Bacteria</taxon>
        <taxon>Pseudomonadati</taxon>
        <taxon>Pseudomonadota</taxon>
        <taxon>Alphaproteobacteria</taxon>
        <taxon>Rhodobacterales</taxon>
        <taxon>Paracoccaceae</taxon>
        <taxon>Paragemmobacter</taxon>
    </lineage>
</organism>
<comment type="caution">
    <text evidence="3">The sequence shown here is derived from an EMBL/GenBank/DDBJ whole genome shotgun (WGS) entry which is preliminary data.</text>
</comment>
<name>A0A842I8Q0_9RHOB</name>
<proteinExistence type="predicted"/>
<dbReference type="PANTHER" id="PTHR37951:SF1">
    <property type="entry name" value="TYPE VI SECRETION SYSTEM COMPONENT TSSA1"/>
    <property type="match status" value="1"/>
</dbReference>
<dbReference type="Pfam" id="PF06812">
    <property type="entry name" value="ImpA_N"/>
    <property type="match status" value="1"/>
</dbReference>
<evidence type="ECO:0000259" key="2">
    <source>
        <dbReference type="Pfam" id="PF06812"/>
    </source>
</evidence>
<gene>
    <name evidence="3" type="primary">tssA</name>
    <name evidence="3" type="ORF">H7F16_13010</name>
</gene>
<dbReference type="EMBL" id="JACLQD010000003">
    <property type="protein sequence ID" value="MBC2836432.1"/>
    <property type="molecule type" value="Genomic_DNA"/>
</dbReference>
<dbReference type="InterPro" id="IPR010657">
    <property type="entry name" value="ImpA_N"/>
</dbReference>
<keyword evidence="4" id="KW-1185">Reference proteome</keyword>
<dbReference type="Proteomes" id="UP000555411">
    <property type="component" value="Unassembled WGS sequence"/>
</dbReference>